<gene>
    <name evidence="1" type="ORF">ACIO7M_15010</name>
</gene>
<dbReference type="RefSeq" id="WP_402380975.1">
    <property type="nucleotide sequence ID" value="NZ_JBIUYY010000006.1"/>
</dbReference>
<evidence type="ECO:0000313" key="1">
    <source>
        <dbReference type="EMBL" id="MFJ2822411.1"/>
    </source>
</evidence>
<dbReference type="Proteomes" id="UP001617351">
    <property type="component" value="Unassembled WGS sequence"/>
</dbReference>
<keyword evidence="2" id="KW-1185">Reference proteome</keyword>
<dbReference type="EMBL" id="JBIUYY010000006">
    <property type="protein sequence ID" value="MFJ2822411.1"/>
    <property type="molecule type" value="Genomic_DNA"/>
</dbReference>
<protein>
    <submittedName>
        <fullName evidence="1">Uncharacterized protein</fullName>
    </submittedName>
</protein>
<comment type="caution">
    <text evidence="1">The sequence shown here is derived from an EMBL/GenBank/DDBJ whole genome shotgun (WGS) entry which is preliminary data.</text>
</comment>
<proteinExistence type="predicted"/>
<organism evidence="1 2">
    <name type="scientific">Streptomyces toxytricini</name>
    <name type="common">Actinomyces toxytricini</name>
    <dbReference type="NCBI Taxonomy" id="67369"/>
    <lineage>
        <taxon>Bacteria</taxon>
        <taxon>Bacillati</taxon>
        <taxon>Actinomycetota</taxon>
        <taxon>Actinomycetes</taxon>
        <taxon>Kitasatosporales</taxon>
        <taxon>Streptomycetaceae</taxon>
        <taxon>Streptomyces</taxon>
    </lineage>
</organism>
<reference evidence="1 2" key="1">
    <citation type="submission" date="2024-10" db="EMBL/GenBank/DDBJ databases">
        <title>The Natural Products Discovery Center: Release of the First 8490 Sequenced Strains for Exploring Actinobacteria Biosynthetic Diversity.</title>
        <authorList>
            <person name="Kalkreuter E."/>
            <person name="Kautsar S.A."/>
            <person name="Yang D."/>
            <person name="Bader C.D."/>
            <person name="Teijaro C.N."/>
            <person name="Fluegel L."/>
            <person name="Davis C.M."/>
            <person name="Simpson J.R."/>
            <person name="Lauterbach L."/>
            <person name="Steele A.D."/>
            <person name="Gui C."/>
            <person name="Meng S."/>
            <person name="Li G."/>
            <person name="Viehrig K."/>
            <person name="Ye F."/>
            <person name="Su P."/>
            <person name="Kiefer A.F."/>
            <person name="Nichols A."/>
            <person name="Cepeda A.J."/>
            <person name="Yan W."/>
            <person name="Fan B."/>
            <person name="Jiang Y."/>
            <person name="Adhikari A."/>
            <person name="Zheng C.-J."/>
            <person name="Schuster L."/>
            <person name="Cowan T.M."/>
            <person name="Smanski M.J."/>
            <person name="Chevrette M.G."/>
            <person name="De Carvalho L.P.S."/>
            <person name="Shen B."/>
        </authorList>
    </citation>
    <scope>NUCLEOTIDE SEQUENCE [LARGE SCALE GENOMIC DNA]</scope>
    <source>
        <strain evidence="1 2">NPDC087220</strain>
    </source>
</reference>
<evidence type="ECO:0000313" key="2">
    <source>
        <dbReference type="Proteomes" id="UP001617351"/>
    </source>
</evidence>
<name>A0ABW8EKK4_STRT5</name>
<accession>A0ABW8EKK4</accession>
<sequence length="51" mass="5330">MDFGEFLGRELVAAAVVGQVPLDVEAEPGQPCVAEGARGGAVDVDSFSFRY</sequence>